<reference evidence="9 10" key="2">
    <citation type="journal article" date="2021" name="Curr. Genet.">
        <title>Genetic response to nitrogen starvation in the aggressive Eucalyptus foliar pathogen Teratosphaeria destructans.</title>
        <authorList>
            <person name="Havenga M."/>
            <person name="Wingfield B.D."/>
            <person name="Wingfield M.J."/>
            <person name="Dreyer L.L."/>
            <person name="Roets F."/>
            <person name="Aylward J."/>
        </authorList>
    </citation>
    <scope>NUCLEOTIDE SEQUENCE [LARGE SCALE GENOMIC DNA]</scope>
    <source>
        <strain evidence="9">CMW44962</strain>
    </source>
</reference>
<keyword evidence="10" id="KW-1185">Reference proteome</keyword>
<dbReference type="OrthoDB" id="10260614at2759"/>
<dbReference type="InterPro" id="IPR022764">
    <property type="entry name" value="Peptidase_S54_rhomboid_dom"/>
</dbReference>
<feature type="coiled-coil region" evidence="5">
    <location>
        <begin position="269"/>
        <end position="296"/>
    </location>
</feature>
<evidence type="ECO:0000256" key="2">
    <source>
        <dbReference type="ARBA" id="ARBA00022692"/>
    </source>
</evidence>
<evidence type="ECO:0000313" key="10">
    <source>
        <dbReference type="Proteomes" id="UP001138500"/>
    </source>
</evidence>
<dbReference type="EMBL" id="RIBY02001912">
    <property type="protein sequence ID" value="KAH9827088.1"/>
    <property type="molecule type" value="Genomic_DNA"/>
</dbReference>
<feature type="region of interest" description="Disordered" evidence="6">
    <location>
        <begin position="223"/>
        <end position="258"/>
    </location>
</feature>
<comment type="caution">
    <text evidence="9">The sequence shown here is derived from an EMBL/GenBank/DDBJ whole genome shotgun (WGS) entry which is preliminary data.</text>
</comment>
<dbReference type="Gene3D" id="1.20.1540.10">
    <property type="entry name" value="Rhomboid-like"/>
    <property type="match status" value="1"/>
</dbReference>
<feature type="region of interest" description="Disordered" evidence="6">
    <location>
        <begin position="424"/>
        <end position="481"/>
    </location>
</feature>
<dbReference type="InterPro" id="IPR035952">
    <property type="entry name" value="Rhomboid-like_sf"/>
</dbReference>
<reference evidence="9 10" key="1">
    <citation type="journal article" date="2018" name="IMA Fungus">
        <title>IMA Genome-F 10: Nine draft genome sequences of Claviceps purpurea s.lat., including C. arundinis, C. humidiphila, and C. cf. spartinae, pseudomolecules for the pitch canker pathogen Fusarium circinatum, draft genome of Davidsoniella eucalypti, Grosmannia galeiformis, Quambalaria eucalypti, and Teratosphaeria destructans.</title>
        <authorList>
            <person name="Wingfield B.D."/>
            <person name="Liu M."/>
            <person name="Nguyen H.D."/>
            <person name="Lane F.A."/>
            <person name="Morgan S.W."/>
            <person name="De Vos L."/>
            <person name="Wilken P.M."/>
            <person name="Duong T.A."/>
            <person name="Aylward J."/>
            <person name="Coetzee M.P."/>
            <person name="Dadej K."/>
            <person name="De Beer Z.W."/>
            <person name="Findlay W."/>
            <person name="Havenga M."/>
            <person name="Kolarik M."/>
            <person name="Menzies J.G."/>
            <person name="Naidoo K."/>
            <person name="Pochopski O."/>
            <person name="Shoukouhi P."/>
            <person name="Santana Q.C."/>
            <person name="Seifert K.A."/>
            <person name="Soal N."/>
            <person name="Steenkamp E.T."/>
            <person name="Tatham C.T."/>
            <person name="van der Nest M.A."/>
            <person name="Wingfield M.J."/>
        </authorList>
    </citation>
    <scope>NUCLEOTIDE SEQUENCE [LARGE SCALE GENOMIC DNA]</scope>
    <source>
        <strain evidence="9">CMW44962</strain>
    </source>
</reference>
<evidence type="ECO:0000256" key="1">
    <source>
        <dbReference type="ARBA" id="ARBA00004141"/>
    </source>
</evidence>
<dbReference type="Proteomes" id="UP001138500">
    <property type="component" value="Unassembled WGS sequence"/>
</dbReference>
<feature type="transmembrane region" description="Helical" evidence="7">
    <location>
        <begin position="500"/>
        <end position="521"/>
    </location>
</feature>
<evidence type="ECO:0000256" key="6">
    <source>
        <dbReference type="SAM" id="MobiDB-lite"/>
    </source>
</evidence>
<proteinExistence type="predicted"/>
<evidence type="ECO:0000256" key="4">
    <source>
        <dbReference type="ARBA" id="ARBA00023136"/>
    </source>
</evidence>
<keyword evidence="4 7" id="KW-0472">Membrane</keyword>
<feature type="transmembrane region" description="Helical" evidence="7">
    <location>
        <begin position="580"/>
        <end position="597"/>
    </location>
</feature>
<dbReference type="GO" id="GO:0004252">
    <property type="term" value="F:serine-type endopeptidase activity"/>
    <property type="evidence" value="ECO:0007669"/>
    <property type="project" value="InterPro"/>
</dbReference>
<evidence type="ECO:0000256" key="3">
    <source>
        <dbReference type="ARBA" id="ARBA00022989"/>
    </source>
</evidence>
<evidence type="ECO:0000256" key="5">
    <source>
        <dbReference type="SAM" id="Coils"/>
    </source>
</evidence>
<protein>
    <submittedName>
        <fullName evidence="9">Rhomboid protein 1, mitochondrial</fullName>
    </submittedName>
</protein>
<keyword evidence="2 7" id="KW-0812">Transmembrane</keyword>
<organism evidence="9 10">
    <name type="scientific">Teratosphaeria destructans</name>
    <dbReference type="NCBI Taxonomy" id="418781"/>
    <lineage>
        <taxon>Eukaryota</taxon>
        <taxon>Fungi</taxon>
        <taxon>Dikarya</taxon>
        <taxon>Ascomycota</taxon>
        <taxon>Pezizomycotina</taxon>
        <taxon>Dothideomycetes</taxon>
        <taxon>Dothideomycetidae</taxon>
        <taxon>Mycosphaerellales</taxon>
        <taxon>Teratosphaeriaceae</taxon>
        <taxon>Teratosphaeria</taxon>
    </lineage>
</organism>
<accession>A0A9W7SR79</accession>
<keyword evidence="3 7" id="KW-1133">Transmembrane helix</keyword>
<gene>
    <name evidence="9" type="ORF">Tdes44962_MAKER03057</name>
</gene>
<evidence type="ECO:0000259" key="8">
    <source>
        <dbReference type="Pfam" id="PF01694"/>
    </source>
</evidence>
<evidence type="ECO:0000313" key="9">
    <source>
        <dbReference type="EMBL" id="KAH9827088.1"/>
    </source>
</evidence>
<feature type="region of interest" description="Disordered" evidence="6">
    <location>
        <begin position="33"/>
        <end position="73"/>
    </location>
</feature>
<evidence type="ECO:0000256" key="7">
    <source>
        <dbReference type="SAM" id="Phobius"/>
    </source>
</evidence>
<sequence>MAWRAPCGRARAKPLLQLFHGYARLRLRDKYGTTCPSPPSRQTVPFSTTQWLSARAKPKRPPPPPEYRDAPHAIVPAPKGETAQGVGAAVAEAGEEELTWRDYDAEGGMPLPGREADLSQEELDGVFGTTPHPIDRDTGNYILRVLHWRRMSGALIDVGLTFPRWTEASGEQIEHGLQYVRSLVPEYDERAAGAVWAEEESHRQAEVLRARAVKLGIYRDLEGEEEESMTEEEKREAVEFEEREREREQGTEEGRARTGESALLQLRRHNEAEWEARQAEKAARKEREEIAAIHTQRGPLELLGGVQPPVALVKASDTKTSLWRLPRVEKSAWIKKYEDAATLTQDTTVPHLSTTRRLLPSFLVLLLTLSATYALAKTYTPPPRSARRWPDTPVAIATLTALTAVLLTTFVAFRLPPLWRLATPTSPSCPPSPTPQRRRQPLPPRHPAPPRHQPRHPLVLRLPPAHRRRRRPRHLPRPPARRRVLGNYTSLVYHVLRADWAAYITGVSAAVAGATAAVCVLRPRGSVHVPGTDVDVPYVAWVYLGVSVAREALMMLRGVRFGVGRRWVVAFTGRESGVDHAGHMGGLVVGMGAGWWLRRRRGRDREVVAG</sequence>
<comment type="subcellular location">
    <subcellularLocation>
        <location evidence="1">Membrane</location>
        <topology evidence="1">Multi-pass membrane protein</topology>
    </subcellularLocation>
</comment>
<name>A0A9W7SR79_9PEZI</name>
<dbReference type="AlphaFoldDB" id="A0A9W7SR79"/>
<dbReference type="Pfam" id="PF01694">
    <property type="entry name" value="Rhomboid"/>
    <property type="match status" value="1"/>
</dbReference>
<feature type="compositionally biased region" description="Basic and acidic residues" evidence="6">
    <location>
        <begin position="231"/>
        <end position="258"/>
    </location>
</feature>
<feature type="compositionally biased region" description="Basic residues" evidence="6">
    <location>
        <begin position="464"/>
        <end position="481"/>
    </location>
</feature>
<keyword evidence="5" id="KW-0175">Coiled coil</keyword>
<feature type="transmembrane region" description="Helical" evidence="7">
    <location>
        <begin position="358"/>
        <end position="376"/>
    </location>
</feature>
<dbReference type="SUPFAM" id="SSF144091">
    <property type="entry name" value="Rhomboid-like"/>
    <property type="match status" value="1"/>
</dbReference>
<feature type="transmembrane region" description="Helical" evidence="7">
    <location>
        <begin position="396"/>
        <end position="415"/>
    </location>
</feature>
<dbReference type="GO" id="GO:0016020">
    <property type="term" value="C:membrane"/>
    <property type="evidence" value="ECO:0007669"/>
    <property type="project" value="UniProtKB-SubCell"/>
</dbReference>
<feature type="compositionally biased region" description="Polar residues" evidence="6">
    <location>
        <begin position="40"/>
        <end position="52"/>
    </location>
</feature>
<feature type="domain" description="Peptidase S54 rhomboid" evidence="8">
    <location>
        <begin position="489"/>
        <end position="599"/>
    </location>
</feature>